<keyword evidence="3" id="KW-1185">Reference proteome</keyword>
<evidence type="ECO:0000313" key="3">
    <source>
        <dbReference type="Proteomes" id="UP001363622"/>
    </source>
</evidence>
<evidence type="ECO:0000256" key="1">
    <source>
        <dbReference type="SAM" id="MobiDB-lite"/>
    </source>
</evidence>
<evidence type="ECO:0000313" key="2">
    <source>
        <dbReference type="EMBL" id="KAK7510556.1"/>
    </source>
</evidence>
<dbReference type="Proteomes" id="UP001363622">
    <property type="component" value="Unassembled WGS sequence"/>
</dbReference>
<dbReference type="EMBL" id="JBBPHU010000014">
    <property type="protein sequence ID" value="KAK7510556.1"/>
    <property type="molecule type" value="Genomic_DNA"/>
</dbReference>
<sequence length="160" mass="17996">MQHRPAQQQQQQQRAGDAHRTGARRSVQSEWLRWEPVASLELGWWVASSPRVCPLRRRQPCWLATVPARLPASFQLAVEPQLQWILVPVVVTLLFAPRRGRIIRSSAPWRLIPSSPSASPPIGESLLDIGSLLNAFCCSPDATSRLFPILCSMSVRFQQP</sequence>
<feature type="region of interest" description="Disordered" evidence="1">
    <location>
        <begin position="1"/>
        <end position="22"/>
    </location>
</feature>
<reference evidence="2 3" key="1">
    <citation type="submission" date="2024-04" db="EMBL/GenBank/DDBJ databases">
        <title>Phyllosticta paracitricarpa is synonymous to the EU quarantine fungus P. citricarpa based on phylogenomic analyses.</title>
        <authorList>
            <consortium name="Lawrence Berkeley National Laboratory"/>
            <person name="Van Ingen-Buijs V.A."/>
            <person name="Van Westerhoven A.C."/>
            <person name="Haridas S."/>
            <person name="Skiadas P."/>
            <person name="Martin F."/>
            <person name="Groenewald J.Z."/>
            <person name="Crous P.W."/>
            <person name="Seidl M.F."/>
        </authorList>
    </citation>
    <scope>NUCLEOTIDE SEQUENCE [LARGE SCALE GENOMIC DNA]</scope>
    <source>
        <strain evidence="2 3">CBS 123371</strain>
    </source>
</reference>
<protein>
    <submittedName>
        <fullName evidence="2">Uncharacterized protein</fullName>
    </submittedName>
</protein>
<name>A0ABR1KAQ4_9PEZI</name>
<accession>A0ABR1KAQ4</accession>
<proteinExistence type="predicted"/>
<gene>
    <name evidence="2" type="ORF">IWZ03DRAFT_388887</name>
</gene>
<comment type="caution">
    <text evidence="2">The sequence shown here is derived from an EMBL/GenBank/DDBJ whole genome shotgun (WGS) entry which is preliminary data.</text>
</comment>
<organism evidence="2 3">
    <name type="scientific">Phyllosticta citriasiana</name>
    <dbReference type="NCBI Taxonomy" id="595635"/>
    <lineage>
        <taxon>Eukaryota</taxon>
        <taxon>Fungi</taxon>
        <taxon>Dikarya</taxon>
        <taxon>Ascomycota</taxon>
        <taxon>Pezizomycotina</taxon>
        <taxon>Dothideomycetes</taxon>
        <taxon>Dothideomycetes incertae sedis</taxon>
        <taxon>Botryosphaeriales</taxon>
        <taxon>Phyllostictaceae</taxon>
        <taxon>Phyllosticta</taxon>
    </lineage>
</organism>